<dbReference type="AlphaFoldDB" id="A0A1C6SSU5"/>
<sequence length="149" mass="15614">MRWAGGERAYLDQPDVVASGHMVLGRYGGRTVAGARQNEDAAFLRHAPAGHWEMAAVADGHAGADSSALAVRLLDGDPLLPQILGQPAPNPLAALHAHLVTRFQTADTSSIAGETAVLVAARCSLQPDGEAAGAQPQQNSHVTTRRRKQ</sequence>
<protein>
    <recommendedName>
        <fullName evidence="4">PPM-type phosphatase domain-containing protein</fullName>
    </recommendedName>
</protein>
<evidence type="ECO:0000256" key="1">
    <source>
        <dbReference type="SAM" id="MobiDB-lite"/>
    </source>
</evidence>
<name>A0A1C6SSU5_9ACTN</name>
<accession>A0A1C6SSU5</accession>
<keyword evidence="3" id="KW-1185">Reference proteome</keyword>
<evidence type="ECO:0000313" key="2">
    <source>
        <dbReference type="EMBL" id="SCL32581.1"/>
    </source>
</evidence>
<dbReference type="STRING" id="145854.GA0074692_3351"/>
<dbReference type="Proteomes" id="UP000198959">
    <property type="component" value="Unassembled WGS sequence"/>
</dbReference>
<dbReference type="OrthoDB" id="7944398at2"/>
<evidence type="ECO:0000313" key="3">
    <source>
        <dbReference type="Proteomes" id="UP000198959"/>
    </source>
</evidence>
<dbReference type="RefSeq" id="WP_091645597.1">
    <property type="nucleotide sequence ID" value="NZ_FMHW01000002.1"/>
</dbReference>
<evidence type="ECO:0008006" key="4">
    <source>
        <dbReference type="Google" id="ProtNLM"/>
    </source>
</evidence>
<feature type="region of interest" description="Disordered" evidence="1">
    <location>
        <begin position="128"/>
        <end position="149"/>
    </location>
</feature>
<proteinExistence type="predicted"/>
<dbReference type="EMBL" id="FMHW01000002">
    <property type="protein sequence ID" value="SCL32581.1"/>
    <property type="molecule type" value="Genomic_DNA"/>
</dbReference>
<gene>
    <name evidence="2" type="ORF">GA0074692_3351</name>
</gene>
<reference evidence="3" key="1">
    <citation type="submission" date="2016-06" db="EMBL/GenBank/DDBJ databases">
        <authorList>
            <person name="Varghese N."/>
            <person name="Submissions Spin"/>
        </authorList>
    </citation>
    <scope>NUCLEOTIDE SEQUENCE [LARGE SCALE GENOMIC DNA]</scope>
    <source>
        <strain evidence="3">DSM 43817</strain>
    </source>
</reference>
<organism evidence="2 3">
    <name type="scientific">Micromonospora pallida</name>
    <dbReference type="NCBI Taxonomy" id="145854"/>
    <lineage>
        <taxon>Bacteria</taxon>
        <taxon>Bacillati</taxon>
        <taxon>Actinomycetota</taxon>
        <taxon>Actinomycetes</taxon>
        <taxon>Micromonosporales</taxon>
        <taxon>Micromonosporaceae</taxon>
        <taxon>Micromonospora</taxon>
    </lineage>
</organism>